<dbReference type="AlphaFoldDB" id="A0A1K1UIL3"/>
<dbReference type="PROSITE" id="PS00061">
    <property type="entry name" value="ADH_SHORT"/>
    <property type="match status" value="1"/>
</dbReference>
<organism evidence="3 4">
    <name type="scientific">Streptomyces atratus</name>
    <dbReference type="NCBI Taxonomy" id="1893"/>
    <lineage>
        <taxon>Bacteria</taxon>
        <taxon>Bacillati</taxon>
        <taxon>Actinomycetota</taxon>
        <taxon>Actinomycetes</taxon>
        <taxon>Kitasatosporales</taxon>
        <taxon>Streptomycetaceae</taxon>
        <taxon>Streptomyces</taxon>
    </lineage>
</organism>
<reference evidence="3 4" key="1">
    <citation type="submission" date="2016-11" db="EMBL/GenBank/DDBJ databases">
        <authorList>
            <person name="Jaros S."/>
            <person name="Januszkiewicz K."/>
            <person name="Wedrychowicz H."/>
        </authorList>
    </citation>
    <scope>NUCLEOTIDE SEQUENCE [LARGE SCALE GENOMIC DNA]</scope>
    <source>
        <strain evidence="3 4">OK807</strain>
    </source>
</reference>
<evidence type="ECO:0000313" key="4">
    <source>
        <dbReference type="Proteomes" id="UP000181909"/>
    </source>
</evidence>
<dbReference type="InterPro" id="IPR050259">
    <property type="entry name" value="SDR"/>
</dbReference>
<sequence>METPQRPDPGPAPLTVPPPANPLLAGRTALVTGAASGIGRACAQALAAAGAHVHVVDKAAEAAKSLAEGIGGTAWVVDLSDPDAVDTLPDDADIVVNNAGLQHVAPVHEFPPERFALIQRVMVETPFRILRRTLPGMYERGWGRVVNISSVHGLRASPYKSAYVTAKHALEGLSKVVALEAAGHGVTSNCVCPGYVRTPLVENQIADQARTHGISEEEVVGRVMLERSAIKRLIEPGDVAEAVLWLCGPRTGHITGTSLSMDGGWTAN</sequence>
<evidence type="ECO:0000256" key="2">
    <source>
        <dbReference type="ARBA" id="ARBA00023002"/>
    </source>
</evidence>
<dbReference type="EMBL" id="FPJO01000001">
    <property type="protein sequence ID" value="SFX12436.1"/>
    <property type="molecule type" value="Genomic_DNA"/>
</dbReference>
<dbReference type="PRINTS" id="PR00080">
    <property type="entry name" value="SDRFAMILY"/>
</dbReference>
<evidence type="ECO:0000313" key="3">
    <source>
        <dbReference type="EMBL" id="SFX12436.1"/>
    </source>
</evidence>
<gene>
    <name evidence="3" type="ORF">SAMN02787144_1001570</name>
</gene>
<dbReference type="PANTHER" id="PTHR42879:SF2">
    <property type="entry name" value="3-OXOACYL-[ACYL-CARRIER-PROTEIN] REDUCTASE FABG"/>
    <property type="match status" value="1"/>
</dbReference>
<dbReference type="InterPro" id="IPR002347">
    <property type="entry name" value="SDR_fam"/>
</dbReference>
<dbReference type="PANTHER" id="PTHR42879">
    <property type="entry name" value="3-OXOACYL-(ACYL-CARRIER-PROTEIN) REDUCTASE"/>
    <property type="match status" value="1"/>
</dbReference>
<dbReference type="NCBIfam" id="TIGR01963">
    <property type="entry name" value="PHB_DH"/>
    <property type="match status" value="1"/>
</dbReference>
<dbReference type="GO" id="GO:0003858">
    <property type="term" value="F:3-hydroxybutyrate dehydrogenase activity"/>
    <property type="evidence" value="ECO:0007669"/>
    <property type="project" value="InterPro"/>
</dbReference>
<dbReference type="NCBIfam" id="NF009093">
    <property type="entry name" value="PRK12429.1"/>
    <property type="match status" value="1"/>
</dbReference>
<dbReference type="Pfam" id="PF13561">
    <property type="entry name" value="adh_short_C2"/>
    <property type="match status" value="1"/>
</dbReference>
<dbReference type="Proteomes" id="UP000181909">
    <property type="component" value="Unassembled WGS sequence"/>
</dbReference>
<accession>A0A1K1UIL3</accession>
<dbReference type="PRINTS" id="PR00081">
    <property type="entry name" value="GDHRDH"/>
</dbReference>
<evidence type="ECO:0000256" key="1">
    <source>
        <dbReference type="ARBA" id="ARBA00006484"/>
    </source>
</evidence>
<dbReference type="InterPro" id="IPR036291">
    <property type="entry name" value="NAD(P)-bd_dom_sf"/>
</dbReference>
<dbReference type="Gene3D" id="3.40.50.720">
    <property type="entry name" value="NAD(P)-binding Rossmann-like Domain"/>
    <property type="match status" value="1"/>
</dbReference>
<dbReference type="InterPro" id="IPR011294">
    <property type="entry name" value="3-OHbutyrate_DH"/>
</dbReference>
<keyword evidence="2" id="KW-0560">Oxidoreductase</keyword>
<dbReference type="OrthoDB" id="9786435at2"/>
<dbReference type="InterPro" id="IPR020904">
    <property type="entry name" value="Sc_DH/Rdtase_CS"/>
</dbReference>
<dbReference type="FunFam" id="3.40.50.720:FF:000084">
    <property type="entry name" value="Short-chain dehydrogenase reductase"/>
    <property type="match status" value="1"/>
</dbReference>
<protein>
    <submittedName>
        <fullName evidence="3">3-hydroxybutyrate dehydrogenase</fullName>
    </submittedName>
</protein>
<dbReference type="SUPFAM" id="SSF51735">
    <property type="entry name" value="NAD(P)-binding Rossmann-fold domains"/>
    <property type="match status" value="1"/>
</dbReference>
<proteinExistence type="inferred from homology"/>
<dbReference type="RefSeq" id="WP_072483434.1">
    <property type="nucleotide sequence ID" value="NZ_CP108276.1"/>
</dbReference>
<dbReference type="GO" id="GO:0032787">
    <property type="term" value="P:monocarboxylic acid metabolic process"/>
    <property type="evidence" value="ECO:0007669"/>
    <property type="project" value="UniProtKB-ARBA"/>
</dbReference>
<name>A0A1K1UIL3_STRAR</name>
<comment type="similarity">
    <text evidence="1">Belongs to the short-chain dehydrogenases/reductases (SDR) family.</text>
</comment>
<dbReference type="STRING" id="1893.SAMN02787144_1001570"/>